<comment type="caution">
    <text evidence="1">The sequence shown here is derived from an EMBL/GenBank/DDBJ whole genome shotgun (WGS) entry which is preliminary data.</text>
</comment>
<dbReference type="Proteomes" id="UP000548632">
    <property type="component" value="Unassembled WGS sequence"/>
</dbReference>
<name>A0A839HEU4_9GAMM</name>
<dbReference type="RefSeq" id="WP_182583006.1">
    <property type="nucleotide sequence ID" value="NZ_JABVCQ010000007.1"/>
</dbReference>
<gene>
    <name evidence="1" type="ORF">HUK38_04795</name>
</gene>
<dbReference type="EMBL" id="JABVCQ010000007">
    <property type="protein sequence ID" value="MBB1125549.1"/>
    <property type="molecule type" value="Genomic_DNA"/>
</dbReference>
<proteinExistence type="predicted"/>
<organism evidence="1 2">
    <name type="scientific">Thiospirillum jenense</name>
    <dbReference type="NCBI Taxonomy" id="1653858"/>
    <lineage>
        <taxon>Bacteria</taxon>
        <taxon>Pseudomonadati</taxon>
        <taxon>Pseudomonadota</taxon>
        <taxon>Gammaproteobacteria</taxon>
        <taxon>Chromatiales</taxon>
        <taxon>Chromatiaceae</taxon>
        <taxon>Thiospirillum</taxon>
    </lineage>
</organism>
<sequence length="138" mass="15652">MSITLNDLELPNGLRWIDEYTWTPVVQNAEYSLTGAMVIEEAIKLAGRPMTLLGGDRFAWIRRSALNQLKALLDIPTPSLTLTLHDNRQFVVIPDRNNSYLEISPLPLLYDSGPSDPIDDTWYVVNNIHFLILSEITN</sequence>
<evidence type="ECO:0000313" key="1">
    <source>
        <dbReference type="EMBL" id="MBB1125549.1"/>
    </source>
</evidence>
<reference evidence="1 2" key="1">
    <citation type="journal article" date="2020" name="Arch. Microbiol.">
        <title>The genome sequence of the giant phototrophic gammaproteobacterium Thiospirillum jenense gives insight into its physiological properties and phylogenetic relationships.</title>
        <authorList>
            <person name="Imhoff J.F."/>
            <person name="Meyer T.E."/>
            <person name="Kyndt J.A."/>
        </authorList>
    </citation>
    <scope>NUCLEOTIDE SEQUENCE [LARGE SCALE GENOMIC DNA]</scope>
    <source>
        <strain evidence="1 2">DSM 216</strain>
    </source>
</reference>
<keyword evidence="2" id="KW-1185">Reference proteome</keyword>
<evidence type="ECO:0000313" key="2">
    <source>
        <dbReference type="Proteomes" id="UP000548632"/>
    </source>
</evidence>
<dbReference type="AlphaFoldDB" id="A0A839HEU4"/>
<protein>
    <submittedName>
        <fullName evidence="1">Uncharacterized protein</fullName>
    </submittedName>
</protein>
<accession>A0A839HEU4</accession>